<evidence type="ECO:0000313" key="2">
    <source>
        <dbReference type="Proteomes" id="UP000054538"/>
    </source>
</evidence>
<name>A0A0D0DE59_9AGAM</name>
<keyword evidence="2" id="KW-1185">Reference proteome</keyword>
<reference evidence="2" key="2">
    <citation type="submission" date="2015-01" db="EMBL/GenBank/DDBJ databases">
        <title>Evolutionary Origins and Diversification of the Mycorrhizal Mutualists.</title>
        <authorList>
            <consortium name="DOE Joint Genome Institute"/>
            <consortium name="Mycorrhizal Genomics Consortium"/>
            <person name="Kohler A."/>
            <person name="Kuo A."/>
            <person name="Nagy L.G."/>
            <person name="Floudas D."/>
            <person name="Copeland A."/>
            <person name="Barry K.W."/>
            <person name="Cichocki N."/>
            <person name="Veneault-Fourrey C."/>
            <person name="LaButti K."/>
            <person name="Lindquist E.A."/>
            <person name="Lipzen A."/>
            <person name="Lundell T."/>
            <person name="Morin E."/>
            <person name="Murat C."/>
            <person name="Riley R."/>
            <person name="Ohm R."/>
            <person name="Sun H."/>
            <person name="Tunlid A."/>
            <person name="Henrissat B."/>
            <person name="Grigoriev I.V."/>
            <person name="Hibbett D.S."/>
            <person name="Martin F."/>
        </authorList>
    </citation>
    <scope>NUCLEOTIDE SEQUENCE [LARGE SCALE GENOMIC DNA]</scope>
    <source>
        <strain evidence="2">Ve08.2h10</strain>
    </source>
</reference>
<proteinExistence type="predicted"/>
<dbReference type="AlphaFoldDB" id="A0A0D0DE59"/>
<evidence type="ECO:0000313" key="1">
    <source>
        <dbReference type="EMBL" id="KIK79104.1"/>
    </source>
</evidence>
<protein>
    <submittedName>
        <fullName evidence="1">Uncharacterized protein</fullName>
    </submittedName>
</protein>
<dbReference type="Proteomes" id="UP000054538">
    <property type="component" value="Unassembled WGS sequence"/>
</dbReference>
<organism evidence="1 2">
    <name type="scientific">Paxillus rubicundulus Ve08.2h10</name>
    <dbReference type="NCBI Taxonomy" id="930991"/>
    <lineage>
        <taxon>Eukaryota</taxon>
        <taxon>Fungi</taxon>
        <taxon>Dikarya</taxon>
        <taxon>Basidiomycota</taxon>
        <taxon>Agaricomycotina</taxon>
        <taxon>Agaricomycetes</taxon>
        <taxon>Agaricomycetidae</taxon>
        <taxon>Boletales</taxon>
        <taxon>Paxilineae</taxon>
        <taxon>Paxillaceae</taxon>
        <taxon>Paxillus</taxon>
    </lineage>
</organism>
<dbReference type="HOGENOM" id="CLU_2782859_0_0_1"/>
<gene>
    <name evidence="1" type="ORF">PAXRUDRAFT_162182</name>
</gene>
<dbReference type="EMBL" id="KN826377">
    <property type="protein sequence ID" value="KIK79104.1"/>
    <property type="molecule type" value="Genomic_DNA"/>
</dbReference>
<feature type="non-terminal residue" evidence="1">
    <location>
        <position position="1"/>
    </location>
</feature>
<reference evidence="1 2" key="1">
    <citation type="submission" date="2014-04" db="EMBL/GenBank/DDBJ databases">
        <authorList>
            <consortium name="DOE Joint Genome Institute"/>
            <person name="Kuo A."/>
            <person name="Kohler A."/>
            <person name="Jargeat P."/>
            <person name="Nagy L.G."/>
            <person name="Floudas D."/>
            <person name="Copeland A."/>
            <person name="Barry K.W."/>
            <person name="Cichocki N."/>
            <person name="Veneault-Fourrey C."/>
            <person name="LaButti K."/>
            <person name="Lindquist E.A."/>
            <person name="Lipzen A."/>
            <person name="Lundell T."/>
            <person name="Morin E."/>
            <person name="Murat C."/>
            <person name="Sun H."/>
            <person name="Tunlid A."/>
            <person name="Henrissat B."/>
            <person name="Grigoriev I.V."/>
            <person name="Hibbett D.S."/>
            <person name="Martin F."/>
            <person name="Nordberg H.P."/>
            <person name="Cantor M.N."/>
            <person name="Hua S.X."/>
        </authorList>
    </citation>
    <scope>NUCLEOTIDE SEQUENCE [LARGE SCALE GENOMIC DNA]</scope>
    <source>
        <strain evidence="1 2">Ve08.2h10</strain>
    </source>
</reference>
<sequence length="69" mass="8162">ICRIFHHVLDMVVSPPFYNQYVHLPPKNVITPEIHEDLRPGKKLSCISIHSQWSTRKLLQVRNMKVLRC</sequence>
<accession>A0A0D0DE59</accession>
<dbReference type="InParanoid" id="A0A0D0DE59"/>